<protein>
    <submittedName>
        <fullName evidence="2">Transposase</fullName>
    </submittedName>
</protein>
<dbReference type="RefSeq" id="WP_111360123.1">
    <property type="nucleotide sequence ID" value="NZ_NHSK01000293.1"/>
</dbReference>
<dbReference type="EMBL" id="NPEU01000572">
    <property type="protein sequence ID" value="RAI30765.1"/>
    <property type="molecule type" value="Genomic_DNA"/>
</dbReference>
<dbReference type="PANTHER" id="PTHR35894">
    <property type="entry name" value="GENERAL SECRETION PATHWAY PROTEIN A-RELATED"/>
    <property type="match status" value="1"/>
</dbReference>
<name>A0A327JZ29_9BRAD</name>
<reference evidence="2 3" key="1">
    <citation type="submission" date="2017-07" db="EMBL/GenBank/DDBJ databases">
        <title>Draft Genome Sequences of Select Purple Nonsulfur Bacteria.</title>
        <authorList>
            <person name="Lasarre B."/>
            <person name="Mckinlay J.B."/>
        </authorList>
    </citation>
    <scope>NUCLEOTIDE SEQUENCE [LARGE SCALE GENOMIC DNA]</scope>
    <source>
        <strain evidence="2 3">DSM 11907</strain>
    </source>
</reference>
<dbReference type="PROSITE" id="PS00039">
    <property type="entry name" value="DEAD_ATP_HELICASE"/>
    <property type="match status" value="1"/>
</dbReference>
<dbReference type="InterPro" id="IPR027417">
    <property type="entry name" value="P-loop_NTPase"/>
</dbReference>
<keyword evidence="3" id="KW-1185">Reference proteome</keyword>
<sequence>MSTVNAEVNGRSGQVPLKNVAIFMALVRKLIEREPHLPGFGVCHGPSGYGKTYASIFAQNKTRAVRVEVGESWTRKTFLKALLFELGIQARGTISDMADQAKATLGDDPRRPLIVDEADKLVDKGMVELLREIGDVAGCPVILIGEERLPAKLVQHERIHNRVLDWMPAQPCDLDDTAALAAALCPRVTITPDLLDEIRKQSDGRARRIVVNLARVTELARNRGLTTIDRAAWGGTAFFTSKAPTPRTADVMRRSA</sequence>
<feature type="domain" description="ORC1/DEAH AAA+ ATPase" evidence="1">
    <location>
        <begin position="38"/>
        <end position="151"/>
    </location>
</feature>
<gene>
    <name evidence="2" type="ORF">CH338_27055</name>
</gene>
<proteinExistence type="predicted"/>
<dbReference type="Pfam" id="PF13401">
    <property type="entry name" value="AAA_22"/>
    <property type="match status" value="1"/>
</dbReference>
<dbReference type="SUPFAM" id="SSF52540">
    <property type="entry name" value="P-loop containing nucleoside triphosphate hydrolases"/>
    <property type="match status" value="1"/>
</dbReference>
<organism evidence="2 3">
    <name type="scientific">Rhodoplanes elegans</name>
    <dbReference type="NCBI Taxonomy" id="29408"/>
    <lineage>
        <taxon>Bacteria</taxon>
        <taxon>Pseudomonadati</taxon>
        <taxon>Pseudomonadota</taxon>
        <taxon>Alphaproteobacteria</taxon>
        <taxon>Hyphomicrobiales</taxon>
        <taxon>Nitrobacteraceae</taxon>
        <taxon>Rhodoplanes</taxon>
    </lineage>
</organism>
<dbReference type="GO" id="GO:0016887">
    <property type="term" value="F:ATP hydrolysis activity"/>
    <property type="evidence" value="ECO:0007669"/>
    <property type="project" value="InterPro"/>
</dbReference>
<dbReference type="PANTHER" id="PTHR35894:SF5">
    <property type="entry name" value="MU-LIKE PROPHAGE FLUMU DNA TRANSPOSITION PROTEIN B"/>
    <property type="match status" value="1"/>
</dbReference>
<dbReference type="InterPro" id="IPR052026">
    <property type="entry name" value="ExeA_AAA_ATPase_DNA-bind"/>
</dbReference>
<dbReference type="OrthoDB" id="9797061at2"/>
<evidence type="ECO:0000313" key="3">
    <source>
        <dbReference type="Proteomes" id="UP000248863"/>
    </source>
</evidence>
<accession>A0A327JZ29</accession>
<comment type="caution">
    <text evidence="2">The sequence shown here is derived from an EMBL/GenBank/DDBJ whole genome shotgun (WGS) entry which is preliminary data.</text>
</comment>
<dbReference type="Gene3D" id="3.40.50.300">
    <property type="entry name" value="P-loop containing nucleotide triphosphate hydrolases"/>
    <property type="match status" value="1"/>
</dbReference>
<dbReference type="GO" id="GO:0120545">
    <property type="term" value="F:nucleic acid conformation isomerase activity"/>
    <property type="evidence" value="ECO:0007669"/>
    <property type="project" value="UniProtKB-ARBA"/>
</dbReference>
<dbReference type="InterPro" id="IPR000629">
    <property type="entry name" value="RNA-helicase_DEAD-box_CS"/>
</dbReference>
<evidence type="ECO:0000259" key="1">
    <source>
        <dbReference type="Pfam" id="PF13401"/>
    </source>
</evidence>
<evidence type="ECO:0000313" key="2">
    <source>
        <dbReference type="EMBL" id="RAI30765.1"/>
    </source>
</evidence>
<dbReference type="InterPro" id="IPR049945">
    <property type="entry name" value="AAA_22"/>
</dbReference>
<dbReference type="AlphaFoldDB" id="A0A327JZ29"/>
<dbReference type="Proteomes" id="UP000248863">
    <property type="component" value="Unassembled WGS sequence"/>
</dbReference>